<dbReference type="PANTHER" id="PTHR46517:SF1">
    <property type="entry name" value="FRUCTOSE-2,6-BISPHOSPHATASE TIGAR"/>
    <property type="match status" value="1"/>
</dbReference>
<dbReference type="InterPro" id="IPR029033">
    <property type="entry name" value="His_PPase_superfam"/>
</dbReference>
<evidence type="ECO:0008006" key="5">
    <source>
        <dbReference type="Google" id="ProtNLM"/>
    </source>
</evidence>
<feature type="binding site" evidence="2">
    <location>
        <position position="42"/>
    </location>
    <ligand>
        <name>substrate</name>
    </ligand>
</feature>
<dbReference type="CDD" id="cd07067">
    <property type="entry name" value="HP_PGM_like"/>
    <property type="match status" value="1"/>
</dbReference>
<sequence length="195" mass="22398">MQQWQGITDGPLTEKGILQAKLVSQALSNYKFSTIFSSPLSRAFDTAKIIQKGLSTSYPPEIIINPVFIELNMGSMEQVSWNVPFQIHTRDTCFPKGGESLNDVLKRALLSLDLLLYSNNNIKMNDIKEEEEHILLVSHGMFLTELIHALCIHYNYQWIDLTWSNTGITTIEIKQQQEEEEKIEFKCINNIQHLL</sequence>
<keyword evidence="4" id="KW-1185">Reference proteome</keyword>
<accession>A0A8H7SB38</accession>
<dbReference type="SUPFAM" id="SSF53254">
    <property type="entry name" value="Phosphoglycerate mutase-like"/>
    <property type="match status" value="1"/>
</dbReference>
<evidence type="ECO:0000256" key="2">
    <source>
        <dbReference type="PIRSR" id="PIRSR613078-2"/>
    </source>
</evidence>
<proteinExistence type="predicted"/>
<evidence type="ECO:0000256" key="1">
    <source>
        <dbReference type="ARBA" id="ARBA00022801"/>
    </source>
</evidence>
<name>A0A8H7SB38_9FUNG</name>
<gene>
    <name evidence="3" type="ORF">INT45_003212</name>
</gene>
<dbReference type="Pfam" id="PF00300">
    <property type="entry name" value="His_Phos_1"/>
    <property type="match status" value="1"/>
</dbReference>
<dbReference type="PANTHER" id="PTHR46517">
    <property type="entry name" value="FRUCTOSE-2,6-BISPHOSPHATASE TIGAR"/>
    <property type="match status" value="1"/>
</dbReference>
<dbReference type="InterPro" id="IPR051695">
    <property type="entry name" value="Phosphoglycerate_Mutase"/>
</dbReference>
<dbReference type="InterPro" id="IPR013078">
    <property type="entry name" value="His_Pase_superF_clade-1"/>
</dbReference>
<evidence type="ECO:0000313" key="4">
    <source>
        <dbReference type="Proteomes" id="UP000646827"/>
    </source>
</evidence>
<dbReference type="GO" id="GO:0004331">
    <property type="term" value="F:fructose-2,6-bisphosphate 2-phosphatase activity"/>
    <property type="evidence" value="ECO:0007669"/>
    <property type="project" value="TreeGrafter"/>
</dbReference>
<dbReference type="Proteomes" id="UP000646827">
    <property type="component" value="Unassembled WGS sequence"/>
</dbReference>
<evidence type="ECO:0000313" key="3">
    <source>
        <dbReference type="EMBL" id="KAG2225012.1"/>
    </source>
</evidence>
<dbReference type="EMBL" id="JAEPRB010000033">
    <property type="protein sequence ID" value="KAG2225012.1"/>
    <property type="molecule type" value="Genomic_DNA"/>
</dbReference>
<dbReference type="GO" id="GO:0005829">
    <property type="term" value="C:cytosol"/>
    <property type="evidence" value="ECO:0007669"/>
    <property type="project" value="TreeGrafter"/>
</dbReference>
<dbReference type="GO" id="GO:0043456">
    <property type="term" value="P:regulation of pentose-phosphate shunt"/>
    <property type="evidence" value="ECO:0007669"/>
    <property type="project" value="TreeGrafter"/>
</dbReference>
<organism evidence="3 4">
    <name type="scientific">Circinella minor</name>
    <dbReference type="NCBI Taxonomy" id="1195481"/>
    <lineage>
        <taxon>Eukaryota</taxon>
        <taxon>Fungi</taxon>
        <taxon>Fungi incertae sedis</taxon>
        <taxon>Mucoromycota</taxon>
        <taxon>Mucoromycotina</taxon>
        <taxon>Mucoromycetes</taxon>
        <taxon>Mucorales</taxon>
        <taxon>Lichtheimiaceae</taxon>
        <taxon>Circinella</taxon>
    </lineage>
</organism>
<dbReference type="Gene3D" id="3.40.50.1240">
    <property type="entry name" value="Phosphoglycerate mutase-like"/>
    <property type="match status" value="1"/>
</dbReference>
<dbReference type="GO" id="GO:0045820">
    <property type="term" value="P:negative regulation of glycolytic process"/>
    <property type="evidence" value="ECO:0007669"/>
    <property type="project" value="TreeGrafter"/>
</dbReference>
<reference evidence="3 4" key="1">
    <citation type="submission" date="2020-12" db="EMBL/GenBank/DDBJ databases">
        <title>Metabolic potential, ecology and presence of endohyphal bacteria is reflected in genomic diversity of Mucoromycotina.</title>
        <authorList>
            <person name="Muszewska A."/>
            <person name="Okrasinska A."/>
            <person name="Steczkiewicz K."/>
            <person name="Drgas O."/>
            <person name="Orlowska M."/>
            <person name="Perlinska-Lenart U."/>
            <person name="Aleksandrzak-Piekarczyk T."/>
            <person name="Szatraj K."/>
            <person name="Zielenkiewicz U."/>
            <person name="Pilsyk S."/>
            <person name="Malc E."/>
            <person name="Mieczkowski P."/>
            <person name="Kruszewska J.S."/>
            <person name="Biernat P."/>
            <person name="Pawlowska J."/>
        </authorList>
    </citation>
    <scope>NUCLEOTIDE SEQUENCE [LARGE SCALE GENOMIC DNA]</scope>
    <source>
        <strain evidence="3 4">CBS 142.35</strain>
    </source>
</reference>
<comment type="caution">
    <text evidence="3">The sequence shown here is derived from an EMBL/GenBank/DDBJ whole genome shotgun (WGS) entry which is preliminary data.</text>
</comment>
<protein>
    <recommendedName>
        <fullName evidence="5">Phosphoglycerate mutase</fullName>
    </recommendedName>
</protein>
<dbReference type="AlphaFoldDB" id="A0A8H7SB38"/>
<keyword evidence="1" id="KW-0378">Hydrolase</keyword>
<dbReference type="OrthoDB" id="354304at2759"/>